<dbReference type="InterPro" id="IPR050194">
    <property type="entry name" value="Glycosyltransferase_grp1"/>
</dbReference>
<accession>A0A917PI91</accession>
<dbReference type="Gene3D" id="3.40.50.2000">
    <property type="entry name" value="Glycogen Phosphorylase B"/>
    <property type="match status" value="2"/>
</dbReference>
<dbReference type="AlphaFoldDB" id="A0A917PI91"/>
<proteinExistence type="predicted"/>
<evidence type="ECO:0000313" key="3">
    <source>
        <dbReference type="EMBL" id="GGJ80052.1"/>
    </source>
</evidence>
<feature type="domain" description="Glycosyl transferase family 1" evidence="1">
    <location>
        <begin position="196"/>
        <end position="341"/>
    </location>
</feature>
<dbReference type="RefSeq" id="WP_188963598.1">
    <property type="nucleotide sequence ID" value="NZ_BMOE01000008.1"/>
</dbReference>
<dbReference type="PANTHER" id="PTHR45947:SF3">
    <property type="entry name" value="SULFOQUINOVOSYL TRANSFERASE SQD2"/>
    <property type="match status" value="1"/>
</dbReference>
<protein>
    <submittedName>
        <fullName evidence="3">LPS biosynthesis protein</fullName>
    </submittedName>
</protein>
<dbReference type="InterPro" id="IPR001296">
    <property type="entry name" value="Glyco_trans_1"/>
</dbReference>
<reference evidence="3" key="2">
    <citation type="submission" date="2020-09" db="EMBL/GenBank/DDBJ databases">
        <authorList>
            <person name="Sun Q."/>
            <person name="Ohkuma M."/>
        </authorList>
    </citation>
    <scope>NUCLEOTIDE SEQUENCE</scope>
    <source>
        <strain evidence="3">JCM 14371</strain>
    </source>
</reference>
<sequence length="385" mass="41338">MRIGFVTATYLPSRNGVATSSALFAQGLRDLGHEVRIFAPVHPAQQPEDGVYRLPSSSWGTPADYPLLLWPSRPVVARLPLFDLDVVHTMHPFLAGQLASLWARRIAAHRRRRVPLVFTAHTQYEQYLHYARVPRRAGSSLVRAHVTAFARHVSQVLVPGQAMADMLARYGYDGPVTTLPNPVNLANFAAATGAGIRAQYGVPQHAPLVLSLGRLAPEKNLPALLDAFRIARTRQPDLHLLIVGDGPSRAALAAHAGENVTFAGGVPYPQVPDVLAAADVFLTASESEVLPMSMIEALAAGAPLVAARSPAALDLIRPGQNGLLSGAAPAALADTLLRALRPDLLPQLRAGALASAQTYDVRVRAAELARHYERLIQAPWTPGRI</sequence>
<comment type="caution">
    <text evidence="3">The sequence shown here is derived from an EMBL/GenBank/DDBJ whole genome shotgun (WGS) entry which is preliminary data.</text>
</comment>
<gene>
    <name evidence="3" type="ORF">GCM10008939_24920</name>
</gene>
<evidence type="ECO:0000259" key="1">
    <source>
        <dbReference type="Pfam" id="PF00534"/>
    </source>
</evidence>
<dbReference type="EMBL" id="BMOE01000008">
    <property type="protein sequence ID" value="GGJ80052.1"/>
    <property type="molecule type" value="Genomic_DNA"/>
</dbReference>
<reference evidence="3" key="1">
    <citation type="journal article" date="2014" name="Int. J. Syst. Evol. Microbiol.">
        <title>Complete genome sequence of Corynebacterium casei LMG S-19264T (=DSM 44701T), isolated from a smear-ripened cheese.</title>
        <authorList>
            <consortium name="US DOE Joint Genome Institute (JGI-PGF)"/>
            <person name="Walter F."/>
            <person name="Albersmeier A."/>
            <person name="Kalinowski J."/>
            <person name="Ruckert C."/>
        </authorList>
    </citation>
    <scope>NUCLEOTIDE SEQUENCE</scope>
    <source>
        <strain evidence="3">JCM 14371</strain>
    </source>
</reference>
<dbReference type="Pfam" id="PF00534">
    <property type="entry name" value="Glycos_transf_1"/>
    <property type="match status" value="1"/>
</dbReference>
<organism evidence="3 4">
    <name type="scientific">Deinococcus aquiradiocola</name>
    <dbReference type="NCBI Taxonomy" id="393059"/>
    <lineage>
        <taxon>Bacteria</taxon>
        <taxon>Thermotogati</taxon>
        <taxon>Deinococcota</taxon>
        <taxon>Deinococci</taxon>
        <taxon>Deinococcales</taxon>
        <taxon>Deinococcaceae</taxon>
        <taxon>Deinococcus</taxon>
    </lineage>
</organism>
<dbReference type="InterPro" id="IPR028098">
    <property type="entry name" value="Glyco_trans_4-like_N"/>
</dbReference>
<dbReference type="GO" id="GO:0016757">
    <property type="term" value="F:glycosyltransferase activity"/>
    <property type="evidence" value="ECO:0007669"/>
    <property type="project" value="InterPro"/>
</dbReference>
<dbReference type="PANTHER" id="PTHR45947">
    <property type="entry name" value="SULFOQUINOVOSYL TRANSFERASE SQD2"/>
    <property type="match status" value="1"/>
</dbReference>
<evidence type="ECO:0000313" key="4">
    <source>
        <dbReference type="Proteomes" id="UP000635726"/>
    </source>
</evidence>
<evidence type="ECO:0000259" key="2">
    <source>
        <dbReference type="Pfam" id="PF13439"/>
    </source>
</evidence>
<dbReference type="Pfam" id="PF13439">
    <property type="entry name" value="Glyco_transf_4"/>
    <property type="match status" value="1"/>
</dbReference>
<dbReference type="SUPFAM" id="SSF53756">
    <property type="entry name" value="UDP-Glycosyltransferase/glycogen phosphorylase"/>
    <property type="match status" value="1"/>
</dbReference>
<name>A0A917PI91_9DEIO</name>
<dbReference type="Proteomes" id="UP000635726">
    <property type="component" value="Unassembled WGS sequence"/>
</dbReference>
<keyword evidence="4" id="KW-1185">Reference proteome</keyword>
<feature type="domain" description="Glycosyltransferase subfamily 4-like N-terminal" evidence="2">
    <location>
        <begin position="15"/>
        <end position="186"/>
    </location>
</feature>